<dbReference type="InterPro" id="IPR023214">
    <property type="entry name" value="HAD_sf"/>
</dbReference>
<proteinExistence type="predicted"/>
<dbReference type="Gene3D" id="3.40.50.1000">
    <property type="entry name" value="HAD superfamily/HAD-like"/>
    <property type="match status" value="1"/>
</dbReference>
<dbReference type="SUPFAM" id="SSF56784">
    <property type="entry name" value="HAD-like"/>
    <property type="match status" value="1"/>
</dbReference>
<name>A0A6J5LP47_9CAUD</name>
<dbReference type="InterPro" id="IPR036412">
    <property type="entry name" value="HAD-like_sf"/>
</dbReference>
<dbReference type="Gene3D" id="1.10.40.40">
    <property type="entry name" value="Deoxyribonucleotidase, domain 2"/>
    <property type="match status" value="1"/>
</dbReference>
<sequence>MMRISEINQKPNARPEIFVDMDGVLADFFAEYAKLAGVEPDERGRHDYHNIPADLREPIIDKMRGTDFFLKLPKFPTADKLLEIVIKVFGHYNICSSPLRGDHDHSRAMKTKWIHKNLPIQPKRIVITPNKGRDAPAKQPDGTPNILIDDRNTVITQWEQSGGIGIKYQADEDGLDVVVIGLKNAMEIIRGKKQHTPQNIQSKEYGKMIANQNDQQVNEDVESGREQQILDFIDWCVGKLKISEKLPEIKFQDKKEGPDQHHTGYYDDQADIMWVYTGKRNLIDIMRTVAHELTHRKQHEGGRTYPGQSFPGSHIEQQADIMAGYLMKLYGKEHPEIIE</sequence>
<reference evidence="1" key="1">
    <citation type="submission" date="2020-04" db="EMBL/GenBank/DDBJ databases">
        <authorList>
            <person name="Chiriac C."/>
            <person name="Salcher M."/>
            <person name="Ghai R."/>
            <person name="Kavagutti S V."/>
        </authorList>
    </citation>
    <scope>NUCLEOTIDE SEQUENCE</scope>
</reference>
<dbReference type="EMBL" id="LR796274">
    <property type="protein sequence ID" value="CAB4133489.1"/>
    <property type="molecule type" value="Genomic_DNA"/>
</dbReference>
<evidence type="ECO:0000313" key="1">
    <source>
        <dbReference type="EMBL" id="CAB4133489.1"/>
    </source>
</evidence>
<organism evidence="1">
    <name type="scientific">uncultured Caudovirales phage</name>
    <dbReference type="NCBI Taxonomy" id="2100421"/>
    <lineage>
        <taxon>Viruses</taxon>
        <taxon>Duplodnaviria</taxon>
        <taxon>Heunggongvirae</taxon>
        <taxon>Uroviricota</taxon>
        <taxon>Caudoviricetes</taxon>
        <taxon>Peduoviridae</taxon>
        <taxon>Maltschvirus</taxon>
        <taxon>Maltschvirus maltsch</taxon>
    </lineage>
</organism>
<gene>
    <name evidence="1" type="ORF">UFOVP257_218</name>
</gene>
<accession>A0A6J5LP47</accession>
<protein>
    <submittedName>
        <fullName evidence="1">Uncharacterized protein</fullName>
    </submittedName>
</protein>